<keyword evidence="2" id="KW-1185">Reference proteome</keyword>
<evidence type="ECO:0000313" key="1">
    <source>
        <dbReference type="EMBL" id="CAI2162582.1"/>
    </source>
</evidence>
<accession>A0A9W4WHP2</accession>
<evidence type="ECO:0000313" key="2">
    <source>
        <dbReference type="Proteomes" id="UP001153678"/>
    </source>
</evidence>
<dbReference type="EMBL" id="CAMKVN010000043">
    <property type="protein sequence ID" value="CAI2162582.1"/>
    <property type="molecule type" value="Genomic_DNA"/>
</dbReference>
<organism evidence="1 2">
    <name type="scientific">Funneliformis geosporum</name>
    <dbReference type="NCBI Taxonomy" id="1117311"/>
    <lineage>
        <taxon>Eukaryota</taxon>
        <taxon>Fungi</taxon>
        <taxon>Fungi incertae sedis</taxon>
        <taxon>Mucoromycota</taxon>
        <taxon>Glomeromycotina</taxon>
        <taxon>Glomeromycetes</taxon>
        <taxon>Glomerales</taxon>
        <taxon>Glomeraceae</taxon>
        <taxon>Funneliformis</taxon>
    </lineage>
</organism>
<proteinExistence type="predicted"/>
<name>A0A9W4WHP2_9GLOM</name>
<dbReference type="Proteomes" id="UP001153678">
    <property type="component" value="Unassembled WGS sequence"/>
</dbReference>
<comment type="caution">
    <text evidence="1">The sequence shown here is derived from an EMBL/GenBank/DDBJ whole genome shotgun (WGS) entry which is preliminary data.</text>
</comment>
<dbReference type="AlphaFoldDB" id="A0A9W4WHP2"/>
<dbReference type="OrthoDB" id="2444608at2759"/>
<protein>
    <submittedName>
        <fullName evidence="1">17842_t:CDS:1</fullName>
    </submittedName>
</protein>
<reference evidence="1" key="1">
    <citation type="submission" date="2022-08" db="EMBL/GenBank/DDBJ databases">
        <authorList>
            <person name="Kallberg Y."/>
            <person name="Tangrot J."/>
            <person name="Rosling A."/>
        </authorList>
    </citation>
    <scope>NUCLEOTIDE SEQUENCE</scope>
    <source>
        <strain evidence="1">Wild A</strain>
    </source>
</reference>
<sequence length="492" mass="56364">MNYITPQALKFQLDNFQKILIAKRRSSILTTIKTETTKLLQDLPRGVDKNQLLTLLEGIFGSKNFQDGKYKGGKEVVLETVQEFFGKENFKNDQQNLKQSLTNGEAKTLTSQLIEEKLGGSEKFQEGVYQSEAETINIVKKGLANEGPLLEVIHDIFGPDKFFPKEGGEGIPKDKFGSNVEGAEDLYEDAKSKGQQILGEDFNDTEKRRIEKEGHTPDIIQTILKDIPIQRKKLAPESLINKDKIIATYTTKTIVKSKEYEKSTKNINPLKHIAEEVDNAHDFIIQKIDLETDLNNFPTDEEIKGTYNEKQVPDTINYEELRNLRNSKIKSLFKQYFQGNSPSSLKDNEIELWRTSPTGLPNTGKDQRLAFDNGWITPREITETKTKYEGIENIAVLKVKKVDIDNEILKVKELVKQINAYRYLRDLDANQANIDKQFAELKTDLLPPNKAQEIKEAEQKQREKLFYYLTDPKDGGIEETTLKRLEKNLENK</sequence>
<gene>
    <name evidence="1" type="ORF">FWILDA_LOCUS633</name>
</gene>